<feature type="transmembrane region" description="Helical" evidence="9">
    <location>
        <begin position="449"/>
        <end position="469"/>
    </location>
</feature>
<feature type="transmembrane region" description="Helical" evidence="9">
    <location>
        <begin position="1042"/>
        <end position="1060"/>
    </location>
</feature>
<reference evidence="11" key="1">
    <citation type="submission" date="2018-11" db="EMBL/GenBank/DDBJ databases">
        <title>Proposal to divide the Flavobacteriaceae and reorganize its genera based on Amino Acid Identity values calculated from whole genome sequences.</title>
        <authorList>
            <person name="Nicholson A.C."/>
            <person name="Gulvik C.A."/>
            <person name="Whitney A.M."/>
            <person name="Humrighouse B.W."/>
            <person name="Bell M."/>
            <person name="Holmes B."/>
            <person name="Steigerwalt A.B."/>
            <person name="Villarma A."/>
            <person name="Sheth M."/>
            <person name="Batra D."/>
            <person name="Pryor J."/>
            <person name="Bernardet J.-F."/>
            <person name="Hugo C."/>
            <person name="Kampfer P."/>
            <person name="Newman J.D."/>
            <person name="McQuiston J.R."/>
        </authorList>
    </citation>
    <scope>NUCLEOTIDE SEQUENCE [LARGE SCALE GENOMIC DNA]</scope>
    <source>
        <strain evidence="11">F5649</strain>
    </source>
</reference>
<comment type="similarity">
    <text evidence="2">Belongs to the outer membrane factor (OMF) (TC 1.B.17) family.</text>
</comment>
<proteinExistence type="inferred from homology"/>
<evidence type="ECO:0000256" key="5">
    <source>
        <dbReference type="ARBA" id="ARBA00022475"/>
    </source>
</evidence>
<dbReference type="Gene3D" id="3.30.70.1430">
    <property type="entry name" value="Multidrug efflux transporter AcrB pore domain"/>
    <property type="match status" value="2"/>
</dbReference>
<feature type="transmembrane region" description="Helical" evidence="9">
    <location>
        <begin position="481"/>
        <end position="504"/>
    </location>
</feature>
<evidence type="ECO:0000256" key="7">
    <source>
        <dbReference type="ARBA" id="ARBA00022989"/>
    </source>
</evidence>
<dbReference type="SUPFAM" id="SSF56954">
    <property type="entry name" value="Outer membrane efflux proteins (OEP)"/>
    <property type="match status" value="1"/>
</dbReference>
<feature type="transmembrane region" description="Helical" evidence="9">
    <location>
        <begin position="971"/>
        <end position="992"/>
    </location>
</feature>
<sequence length="1455" mass="161565">MLDSIIKFSIKNKLVIGIMTLLLIIWGSWSITKLPIDAVPDITNNQVQIITVCPTLAGQEVEQLVTFPIEQSIANIPDIEETRSISRFGLSVITVVFKDKVDIYFARQLISEKLKQAAEEIPEGIGKPELAPVSTGLGEVYQYIIHPKKGSEKKYNAKDLRTMQDWIVARQLFGTPGIAEVNSFGGELKQYEVAVNPNRLKAMGVSVTDIFTALEKNNQNTGGAYIDKKPNAYFIRGIGLVTSLDDVKNISVKKDGGSIPIFIKDVADVRFGNAVRYGAMTYNGEVDAVGGVVMMLKGSNSNEVVNRIKEKLPVIQKSLPNDIIIEPYLDRTDLVGRAIDTVEKNLIEGALIVIFVLVLFLGNLRAGLIVASAIPLSLLFALGMMNVFGVSANLMSLGAIDFGLIVDGAVIIVEATLHHLGLRKSTQRLTQQEMDNEVFTSASKIRNSAAFGEIIILIVYIPILTLVGVEGKMFRPMAQTVGFAIFGALILSLTYIPMMCALFLSKKPVHKETISDRMMNWLQRKYQPLLEKAIRIKYWLVGITVAIFAFSLFLFSRMGGEFIPQLQEGDFAFHCILPQGSSLSQSIETSMQASRIIKEFDEVKMVVGKTGAAEVPTDPMPPEATDLMVILKPQSEWKSHRTYDELADAINEKLEAIPGVFFEKNQPIQMRFNELMTGIRQDVAVKIFGENLDTLALNADKVSKVIQTVEGATSPQVERVSGLPQINVEYDRTRLANYGITVEDVNNVVSTAFAGKSAGVVFENERRFDLVVRLDSVYRSSIEDVNNLMIPTSSGNQIPLSQVATIDYKLGPAQISREAGKRRIVIGFNVADRDVQSVVEEIQQKLNTQVKLPPGYYFTYGGQFENLQEASNRLMIAVPVSLLLIFVLLYFTFRSFKQAGLIFTAIPMSAIGGILALLLRGMPFSISAGIGFIALFGVAVLNGIVLIGTFNQLEKEGVKDVFKRVIEGTKIRLRPVLMTATVASLGFLPMALSSSAGAEVQKPLATVVIGGLVTATFLTLFVLPLLYIIFNSKIKLKRKLKVKPITTIIVLLVSSVGFTANAQTKNLSTVDEAINIALQNNQSIKASDLDIQSSKALKKTANELPKLNFDAQLGQYNSPKFDQSYSISQNIPFPTLFKARKELMQEQIKGKEISKELSVNEMAKQIRTLYYQIEYLKYNESELSKLDSLYQDFIRIATVRYNAGDIKKIEINTAETQKGEINLLLQQNTVLLGNAYKQLKILLNTQDNFEISMAKKYEPLRIETIVDSTTISRHPSIRAFYQEMEILEKSKKVEKSEGLPDFTLGYTNQSLIGIQDFKNGERYANSGTRFSYVNIGVAIPLTFGATKARIQSLDFQKQMAESNAKFQQQQISAQLANTLSQYEQDIRQYEYYRNQAIPNAEKIVKAAQLGYRTGEISYMEYLFALQTATNIQLKSLEAIQKVNESVININALINQ</sequence>
<keyword evidence="11" id="KW-1185">Reference proteome</keyword>
<dbReference type="Gene3D" id="1.20.1640.10">
    <property type="entry name" value="Multidrug efflux transporter AcrB transmembrane domain"/>
    <property type="match status" value="2"/>
</dbReference>
<dbReference type="Gene3D" id="1.20.1600.10">
    <property type="entry name" value="Outer membrane efflux proteins (OEP)"/>
    <property type="match status" value="1"/>
</dbReference>
<dbReference type="Proteomes" id="UP000281810">
    <property type="component" value="Chromosome"/>
</dbReference>
<keyword evidence="5" id="KW-1003">Cell membrane</keyword>
<dbReference type="InterPro" id="IPR001036">
    <property type="entry name" value="Acrflvin-R"/>
</dbReference>
<evidence type="ECO:0000313" key="10">
    <source>
        <dbReference type="EMBL" id="AZI40995.1"/>
    </source>
</evidence>
<keyword evidence="6 9" id="KW-0812">Transmembrane</keyword>
<evidence type="ECO:0000256" key="3">
    <source>
        <dbReference type="ARBA" id="ARBA00010942"/>
    </source>
</evidence>
<dbReference type="SUPFAM" id="SSF82866">
    <property type="entry name" value="Multidrug efflux transporter AcrB transmembrane domain"/>
    <property type="match status" value="2"/>
</dbReference>
<dbReference type="InterPro" id="IPR004763">
    <property type="entry name" value="CusA-like"/>
</dbReference>
<dbReference type="Gene3D" id="3.30.2090.10">
    <property type="entry name" value="Multidrug efflux transporter AcrB TolC docking domain, DN and DC subdomains"/>
    <property type="match status" value="2"/>
</dbReference>
<dbReference type="PANTHER" id="PTHR32063:SF24">
    <property type="entry name" value="CATION EFFLUX SYSTEM (ACRB_ACRD_ACRF FAMILY)"/>
    <property type="match status" value="1"/>
</dbReference>
<evidence type="ECO:0000256" key="2">
    <source>
        <dbReference type="ARBA" id="ARBA00007613"/>
    </source>
</evidence>
<dbReference type="PANTHER" id="PTHR32063">
    <property type="match status" value="1"/>
</dbReference>
<evidence type="ECO:0000256" key="6">
    <source>
        <dbReference type="ARBA" id="ARBA00022692"/>
    </source>
</evidence>
<dbReference type="SUPFAM" id="SSF82714">
    <property type="entry name" value="Multidrug efflux transporter AcrB TolC docking domain, DN and DC subdomains"/>
    <property type="match status" value="2"/>
</dbReference>
<keyword evidence="8 9" id="KW-0472">Membrane</keyword>
<feature type="transmembrane region" description="Helical" evidence="9">
    <location>
        <begin position="345"/>
        <end position="361"/>
    </location>
</feature>
<dbReference type="GO" id="GO:0005886">
    <property type="term" value="C:plasma membrane"/>
    <property type="evidence" value="ECO:0007669"/>
    <property type="project" value="UniProtKB-SubCell"/>
</dbReference>
<organism evidence="10 11">
    <name type="scientific">Epilithonimonas vandammei</name>
    <dbReference type="NCBI Taxonomy" id="2487072"/>
    <lineage>
        <taxon>Bacteria</taxon>
        <taxon>Pseudomonadati</taxon>
        <taxon>Bacteroidota</taxon>
        <taxon>Flavobacteriia</taxon>
        <taxon>Flavobacteriales</taxon>
        <taxon>Weeksellaceae</taxon>
        <taxon>Chryseobacterium group</taxon>
        <taxon>Epilithonimonas</taxon>
    </lineage>
</organism>
<dbReference type="GO" id="GO:0015562">
    <property type="term" value="F:efflux transmembrane transporter activity"/>
    <property type="evidence" value="ECO:0007669"/>
    <property type="project" value="InterPro"/>
</dbReference>
<feature type="transmembrane region" description="Helical" evidence="9">
    <location>
        <begin position="538"/>
        <end position="556"/>
    </location>
</feature>
<dbReference type="Pfam" id="PF00873">
    <property type="entry name" value="ACR_tran"/>
    <property type="match status" value="1"/>
</dbReference>
<feature type="transmembrane region" description="Helical" evidence="9">
    <location>
        <begin position="900"/>
        <end position="919"/>
    </location>
</feature>
<accession>A0A3G8Y6U1</accession>
<evidence type="ECO:0000313" key="11">
    <source>
        <dbReference type="Proteomes" id="UP000281810"/>
    </source>
</evidence>
<dbReference type="InterPro" id="IPR027463">
    <property type="entry name" value="AcrB_DN_DC_subdom"/>
</dbReference>
<dbReference type="GO" id="GO:0008324">
    <property type="term" value="F:monoatomic cation transmembrane transporter activity"/>
    <property type="evidence" value="ECO:0007669"/>
    <property type="project" value="InterPro"/>
</dbReference>
<dbReference type="Pfam" id="PF02321">
    <property type="entry name" value="OEP"/>
    <property type="match status" value="1"/>
</dbReference>
<comment type="similarity">
    <text evidence="3">Belongs to the resistance-nodulation-cell division (RND) (TC 2.A.6) family.</text>
</comment>
<evidence type="ECO:0000256" key="4">
    <source>
        <dbReference type="ARBA" id="ARBA00022448"/>
    </source>
</evidence>
<keyword evidence="7 9" id="KW-1133">Transmembrane helix</keyword>
<evidence type="ECO:0000256" key="1">
    <source>
        <dbReference type="ARBA" id="ARBA00004651"/>
    </source>
</evidence>
<feature type="transmembrane region" description="Helical" evidence="9">
    <location>
        <begin position="925"/>
        <end position="950"/>
    </location>
</feature>
<protein>
    <submittedName>
        <fullName evidence="10">CusA/CzcA family heavy metal efflux RND transporter</fullName>
    </submittedName>
</protein>
<comment type="subcellular location">
    <subcellularLocation>
        <location evidence="1">Cell membrane</location>
        <topology evidence="1">Multi-pass membrane protein</topology>
    </subcellularLocation>
</comment>
<dbReference type="GO" id="GO:0042910">
    <property type="term" value="F:xenobiotic transmembrane transporter activity"/>
    <property type="evidence" value="ECO:0007669"/>
    <property type="project" value="TreeGrafter"/>
</dbReference>
<keyword evidence="4" id="KW-0813">Transport</keyword>
<dbReference type="SUPFAM" id="SSF82693">
    <property type="entry name" value="Multidrug efflux transporter AcrB pore domain, PN1, PN2, PC1 and PC2 subdomains"/>
    <property type="match status" value="3"/>
</dbReference>
<dbReference type="EMBL" id="CP034161">
    <property type="protein sequence ID" value="AZI40995.1"/>
    <property type="molecule type" value="Genomic_DNA"/>
</dbReference>
<dbReference type="OrthoDB" id="9758757at2"/>
<dbReference type="NCBIfam" id="TIGR00914">
    <property type="entry name" value="2A0601"/>
    <property type="match status" value="1"/>
</dbReference>
<dbReference type="InterPro" id="IPR003423">
    <property type="entry name" value="OMP_efflux"/>
</dbReference>
<dbReference type="RefSeq" id="WP_124803783.1">
    <property type="nucleotide sequence ID" value="NZ_CP034161.1"/>
</dbReference>
<evidence type="ECO:0000256" key="8">
    <source>
        <dbReference type="ARBA" id="ARBA00023136"/>
    </source>
</evidence>
<evidence type="ECO:0000256" key="9">
    <source>
        <dbReference type="SAM" id="Phobius"/>
    </source>
</evidence>
<feature type="transmembrane region" description="Helical" evidence="9">
    <location>
        <begin position="1004"/>
        <end position="1030"/>
    </location>
</feature>
<feature type="transmembrane region" description="Helical" evidence="9">
    <location>
        <begin position="368"/>
        <end position="388"/>
    </location>
</feature>
<gene>
    <name evidence="10" type="ORF">EIB74_13965</name>
</gene>
<name>A0A3G8Y6U1_9FLAO</name>
<dbReference type="PRINTS" id="PR00702">
    <property type="entry name" value="ACRIFLAVINRP"/>
</dbReference>
<dbReference type="Gene3D" id="3.30.70.1440">
    <property type="entry name" value="Multidrug efflux transporter AcrB pore domain"/>
    <property type="match status" value="1"/>
</dbReference>
<dbReference type="Gene3D" id="3.30.70.1320">
    <property type="entry name" value="Multidrug efflux transporter AcrB pore domain like"/>
    <property type="match status" value="1"/>
</dbReference>
<feature type="transmembrane region" description="Helical" evidence="9">
    <location>
        <begin position="874"/>
        <end position="893"/>
    </location>
</feature>
<feature type="transmembrane region" description="Helical" evidence="9">
    <location>
        <begin position="394"/>
        <end position="417"/>
    </location>
</feature>